<dbReference type="Gene3D" id="3.90.1150.200">
    <property type="match status" value="1"/>
</dbReference>
<sequence length="120" mass="13736">MAGKAARVEEYLGALEPDFRAELERIRALVKELVPEAEETMSYSMPMLKYKQRALVDYTASEKHLSFYPSCWAIEELEDRLEGFSKTVHAIRFTPAAPLPDNLIRDLVLVHVREVDAGRQ</sequence>
<dbReference type="EMBL" id="PGEY01000001">
    <property type="protein sequence ID" value="PJJ44626.1"/>
    <property type="molecule type" value="Genomic_DNA"/>
</dbReference>
<keyword evidence="3" id="KW-1185">Reference proteome</keyword>
<proteinExistence type="predicted"/>
<accession>A0ABX4MZ20</accession>
<feature type="domain" description="YdhG-like" evidence="1">
    <location>
        <begin position="20"/>
        <end position="108"/>
    </location>
</feature>
<reference evidence="2 3" key="1">
    <citation type="submission" date="2017-11" db="EMBL/GenBank/DDBJ databases">
        <title>Sequencing the genomes of 1000 actinobacteria strains.</title>
        <authorList>
            <person name="Klenk H.-P."/>
        </authorList>
    </citation>
    <scope>NUCLEOTIDE SEQUENCE [LARGE SCALE GENOMIC DNA]</scope>
    <source>
        <strain evidence="2 3">DSM 12798</strain>
    </source>
</reference>
<dbReference type="RefSeq" id="WP_066141048.1">
    <property type="nucleotide sequence ID" value="NZ_PGEY01000001.1"/>
</dbReference>
<dbReference type="SUPFAM" id="SSF159888">
    <property type="entry name" value="YdhG-like"/>
    <property type="match status" value="1"/>
</dbReference>
<dbReference type="InterPro" id="IPR014922">
    <property type="entry name" value="YdhG-like"/>
</dbReference>
<comment type="caution">
    <text evidence="2">The sequence shown here is derived from an EMBL/GenBank/DDBJ whole genome shotgun (WGS) entry which is preliminary data.</text>
</comment>
<evidence type="ECO:0000313" key="2">
    <source>
        <dbReference type="EMBL" id="PJJ44626.1"/>
    </source>
</evidence>
<dbReference type="Proteomes" id="UP000229263">
    <property type="component" value="Unassembled WGS sequence"/>
</dbReference>
<evidence type="ECO:0000313" key="3">
    <source>
        <dbReference type="Proteomes" id="UP000229263"/>
    </source>
</evidence>
<gene>
    <name evidence="2" type="ORF">ATK23_1866</name>
</gene>
<protein>
    <submittedName>
        <fullName evidence="2">Uncharacterized protein YdhG (YjbR/CyaY superfamily)</fullName>
    </submittedName>
</protein>
<name>A0ABX4MZ20_9MICC</name>
<organism evidence="2 3">
    <name type="scientific">Glutamicibacter mysorens</name>
    <dbReference type="NCBI Taxonomy" id="257984"/>
    <lineage>
        <taxon>Bacteria</taxon>
        <taxon>Bacillati</taxon>
        <taxon>Actinomycetota</taxon>
        <taxon>Actinomycetes</taxon>
        <taxon>Micrococcales</taxon>
        <taxon>Micrococcaceae</taxon>
        <taxon>Glutamicibacter</taxon>
    </lineage>
</organism>
<dbReference type="Pfam" id="PF08818">
    <property type="entry name" value="DUF1801"/>
    <property type="match status" value="1"/>
</dbReference>
<evidence type="ECO:0000259" key="1">
    <source>
        <dbReference type="Pfam" id="PF08818"/>
    </source>
</evidence>